<protein>
    <submittedName>
        <fullName evidence="2">Uncharacterized protein</fullName>
    </submittedName>
</protein>
<dbReference type="GeneID" id="5978323"/>
<organism evidence="2 3">
    <name type="scientific">Phaeosphaeria nodorum (strain SN15 / ATCC MYA-4574 / FGSC 10173)</name>
    <name type="common">Glume blotch fungus</name>
    <name type="synonym">Parastagonospora nodorum</name>
    <dbReference type="NCBI Taxonomy" id="321614"/>
    <lineage>
        <taxon>Eukaryota</taxon>
        <taxon>Fungi</taxon>
        <taxon>Dikarya</taxon>
        <taxon>Ascomycota</taxon>
        <taxon>Pezizomycotina</taxon>
        <taxon>Dothideomycetes</taxon>
        <taxon>Pleosporomycetidae</taxon>
        <taxon>Pleosporales</taxon>
        <taxon>Pleosporineae</taxon>
        <taxon>Phaeosphaeriaceae</taxon>
        <taxon>Parastagonospora</taxon>
    </lineage>
</organism>
<feature type="region of interest" description="Disordered" evidence="1">
    <location>
        <begin position="114"/>
        <end position="134"/>
    </location>
</feature>
<dbReference type="InParanoid" id="Q0UAP8"/>
<dbReference type="EMBL" id="CH445342">
    <property type="protein sequence ID" value="EAT81665.1"/>
    <property type="molecule type" value="Genomic_DNA"/>
</dbReference>
<evidence type="ECO:0000256" key="1">
    <source>
        <dbReference type="SAM" id="MobiDB-lite"/>
    </source>
</evidence>
<dbReference type="AlphaFoldDB" id="Q0UAP8"/>
<name>Q0UAP8_PHANO</name>
<evidence type="ECO:0000313" key="2">
    <source>
        <dbReference type="EMBL" id="EAT81665.1"/>
    </source>
</evidence>
<sequence length="205" mass="22585">MKLDVDEWVRAQYTEKHCDKYGRLGGAVNLERFLSRLIKLRPDIAAAITDCVQRLDIGICEAFPTNKHGKFTDVAALSEQLVRVRPDLKNDAKRDKLILRKANLQRAAVPALAKPLSVPPGGANDGPSHAHTTTTDESLQVWISSLYPETGFKGAGFIGWAAFSAALVKAKPARSLEIRATLKEQAHPLYTRTYINSGQYATSRT</sequence>
<accession>Q0UAP8</accession>
<dbReference type="Proteomes" id="UP000001055">
    <property type="component" value="Unassembled WGS sequence"/>
</dbReference>
<reference evidence="3" key="1">
    <citation type="journal article" date="2007" name="Plant Cell">
        <title>Dothideomycete-plant interactions illuminated by genome sequencing and EST analysis of the wheat pathogen Stagonospora nodorum.</title>
        <authorList>
            <person name="Hane J.K."/>
            <person name="Lowe R.G."/>
            <person name="Solomon P.S."/>
            <person name="Tan K.C."/>
            <person name="Schoch C.L."/>
            <person name="Spatafora J.W."/>
            <person name="Crous P.W."/>
            <person name="Kodira C."/>
            <person name="Birren B.W."/>
            <person name="Galagan J.E."/>
            <person name="Torriani S.F."/>
            <person name="McDonald B.A."/>
            <person name="Oliver R.P."/>
        </authorList>
    </citation>
    <scope>NUCLEOTIDE SEQUENCE [LARGE SCALE GENOMIC DNA]</scope>
    <source>
        <strain evidence="3">SN15 / ATCC MYA-4574 / FGSC 10173</strain>
    </source>
</reference>
<evidence type="ECO:0000313" key="3">
    <source>
        <dbReference type="Proteomes" id="UP000001055"/>
    </source>
</evidence>
<dbReference type="KEGG" id="pno:SNOG_11166"/>
<dbReference type="RefSeq" id="XP_001801415.1">
    <property type="nucleotide sequence ID" value="XM_001801363.1"/>
</dbReference>
<gene>
    <name evidence="2" type="ORF">SNOG_11166</name>
</gene>
<dbReference type="VEuPathDB" id="FungiDB:JI435_111660"/>
<proteinExistence type="predicted"/>